<gene>
    <name evidence="1" type="ORF">SIID45300_01119</name>
</gene>
<dbReference type="SUPFAM" id="SSF51120">
    <property type="entry name" value="beta-Roll"/>
    <property type="match status" value="1"/>
</dbReference>
<sequence length="133" mass="14181">MHGTSKNDLMVGTSGDDHLWGGNGNDTFLGRGGDDDMFGQAGNDLFIFGNAQSATVDGGQGKWTDIIDLTDKSLSMTGHYDGGWTAHVDDHTVTVTNATQHGVLDHLDNASGSITFNATGDVVHFQNIDKIEW</sequence>
<dbReference type="InterPro" id="IPR011049">
    <property type="entry name" value="Serralysin-like_metalloprot_C"/>
</dbReference>
<accession>A0ABQ0C7D6</accession>
<evidence type="ECO:0008006" key="3">
    <source>
        <dbReference type="Google" id="ProtNLM"/>
    </source>
</evidence>
<protein>
    <recommendedName>
        <fullName evidence="3">Calcium-binding protein</fullName>
    </recommendedName>
</protein>
<reference evidence="1 2" key="1">
    <citation type="submission" date="2024-09" db="EMBL/GenBank/DDBJ databases">
        <title>Draft genome sequence of Candidatus Magnetaquicoccaceae bacterium FCR-1.</title>
        <authorList>
            <person name="Shimoshige H."/>
            <person name="Shimamura S."/>
            <person name="Taoka A."/>
            <person name="Kobayashi H."/>
            <person name="Maekawa T."/>
        </authorList>
    </citation>
    <scope>NUCLEOTIDE SEQUENCE [LARGE SCALE GENOMIC DNA]</scope>
    <source>
        <strain evidence="1 2">FCR-1</strain>
    </source>
</reference>
<dbReference type="Pfam" id="PF00353">
    <property type="entry name" value="HemolysinCabind"/>
    <property type="match status" value="1"/>
</dbReference>
<dbReference type="PRINTS" id="PR00313">
    <property type="entry name" value="CABNDNGRPT"/>
</dbReference>
<dbReference type="Proteomes" id="UP001628193">
    <property type="component" value="Unassembled WGS sequence"/>
</dbReference>
<organism evidence="1 2">
    <name type="scientific">Candidatus Magnetaquiglobus chichijimensis</name>
    <dbReference type="NCBI Taxonomy" id="3141448"/>
    <lineage>
        <taxon>Bacteria</taxon>
        <taxon>Pseudomonadati</taxon>
        <taxon>Pseudomonadota</taxon>
        <taxon>Magnetococcia</taxon>
        <taxon>Magnetococcales</taxon>
        <taxon>Candidatus Magnetaquicoccaceae</taxon>
        <taxon>Candidatus Magnetaquiglobus</taxon>
    </lineage>
</organism>
<proteinExistence type="predicted"/>
<dbReference type="Gene3D" id="2.150.10.10">
    <property type="entry name" value="Serralysin-like metalloprotease, C-terminal"/>
    <property type="match status" value="1"/>
</dbReference>
<evidence type="ECO:0000313" key="2">
    <source>
        <dbReference type="Proteomes" id="UP001628193"/>
    </source>
</evidence>
<keyword evidence="2" id="KW-1185">Reference proteome</keyword>
<comment type="caution">
    <text evidence="1">The sequence shown here is derived from an EMBL/GenBank/DDBJ whole genome shotgun (WGS) entry which is preliminary data.</text>
</comment>
<dbReference type="EMBL" id="BAAFGK010000004">
    <property type="protein sequence ID" value="GAB0056807.1"/>
    <property type="molecule type" value="Genomic_DNA"/>
</dbReference>
<name>A0ABQ0C7D6_9PROT</name>
<evidence type="ECO:0000313" key="1">
    <source>
        <dbReference type="EMBL" id="GAB0056807.1"/>
    </source>
</evidence>
<dbReference type="InterPro" id="IPR001343">
    <property type="entry name" value="Hemolysn_Ca-bd"/>
</dbReference>